<dbReference type="Proteomes" id="UP001054945">
    <property type="component" value="Unassembled WGS sequence"/>
</dbReference>
<accession>A0AAV4Q535</accession>
<organism evidence="1 2">
    <name type="scientific">Caerostris extrusa</name>
    <name type="common">Bark spider</name>
    <name type="synonym">Caerostris bankana</name>
    <dbReference type="NCBI Taxonomy" id="172846"/>
    <lineage>
        <taxon>Eukaryota</taxon>
        <taxon>Metazoa</taxon>
        <taxon>Ecdysozoa</taxon>
        <taxon>Arthropoda</taxon>
        <taxon>Chelicerata</taxon>
        <taxon>Arachnida</taxon>
        <taxon>Araneae</taxon>
        <taxon>Araneomorphae</taxon>
        <taxon>Entelegynae</taxon>
        <taxon>Araneoidea</taxon>
        <taxon>Araneidae</taxon>
        <taxon>Caerostris</taxon>
    </lineage>
</organism>
<keyword evidence="2" id="KW-1185">Reference proteome</keyword>
<evidence type="ECO:0000313" key="1">
    <source>
        <dbReference type="EMBL" id="GIY05063.1"/>
    </source>
</evidence>
<dbReference type="EMBL" id="BPLR01005796">
    <property type="protein sequence ID" value="GIY05063.1"/>
    <property type="molecule type" value="Genomic_DNA"/>
</dbReference>
<comment type="caution">
    <text evidence="1">The sequence shown here is derived from an EMBL/GenBank/DDBJ whole genome shotgun (WGS) entry which is preliminary data.</text>
</comment>
<protein>
    <submittedName>
        <fullName evidence="1">Uncharacterized protein</fullName>
    </submittedName>
</protein>
<name>A0AAV4Q535_CAEEX</name>
<reference evidence="1 2" key="1">
    <citation type="submission" date="2021-06" db="EMBL/GenBank/DDBJ databases">
        <title>Caerostris extrusa draft genome.</title>
        <authorList>
            <person name="Kono N."/>
            <person name="Arakawa K."/>
        </authorList>
    </citation>
    <scope>NUCLEOTIDE SEQUENCE [LARGE SCALE GENOMIC DNA]</scope>
</reference>
<sequence>MYALSRNQRLCGETQALWCLWNAERTIDINQWRRNSDETKTSPVSRLDTKAPLACNVPIIGFVAYTSLPAEPHNPLSLTTISFYASLTQIKNAKGPLILINGVRNSDETKTSPVSRLDTKAPLACNVPILGFVAYPCRAT</sequence>
<proteinExistence type="predicted"/>
<dbReference type="AlphaFoldDB" id="A0AAV4Q535"/>
<evidence type="ECO:0000313" key="2">
    <source>
        <dbReference type="Proteomes" id="UP001054945"/>
    </source>
</evidence>
<gene>
    <name evidence="1" type="ORF">CEXT_668251</name>
</gene>